<evidence type="ECO:0000313" key="2">
    <source>
        <dbReference type="EMBL" id="MEC4719745.1"/>
    </source>
</evidence>
<dbReference type="RefSeq" id="WP_326506459.1">
    <property type="nucleotide sequence ID" value="NZ_JAWIIV010000008.1"/>
</dbReference>
<dbReference type="PANTHER" id="PTHR42681:SF6">
    <property type="entry name" value="BLL0263 PROTEIN"/>
    <property type="match status" value="1"/>
</dbReference>
<dbReference type="InterPro" id="IPR016035">
    <property type="entry name" value="Acyl_Trfase/lysoPLipase"/>
</dbReference>
<evidence type="ECO:0000313" key="3">
    <source>
        <dbReference type="Proteomes" id="UP001352263"/>
    </source>
</evidence>
<dbReference type="InterPro" id="IPR001227">
    <property type="entry name" value="Ac_transferase_dom_sf"/>
</dbReference>
<dbReference type="Pfam" id="PF00698">
    <property type="entry name" value="Acyl_transf_1"/>
    <property type="match status" value="1"/>
</dbReference>
<dbReference type="InterPro" id="IPR016036">
    <property type="entry name" value="Malonyl_transacylase_ACP-bd"/>
</dbReference>
<gene>
    <name evidence="2" type="ORF">RY831_11345</name>
</gene>
<sequence length="313" mass="33583">MSKRLAILCPGQGAQHARMFELFGDTGQGATLAEQWSLRDALGMPLEQVLNDPAYLYANRFAQPLIAAASLAAWEIVRTVLPPSMQPALVAGYSIGELTAYAVAGSLSPQDAVALAARRASAMDACMNPESRQAMLAVSGLALPQLREMLQEHALHIAIETGEDSAIVGGLQGQVDGLRLIAEQRGARALPLPVEVASHTPFMRDAVPPFLAEMRGHRFTDPQLPVVCGISAESVRDKDRAMQTLARQLAEPVLWQQCMDNCAEAGITIALELGPGNALSRMLSQRHPQIACRSVCEFRSAAGVAGWIGRHFD</sequence>
<organism evidence="2 3">
    <name type="scientific">Noviherbaspirillum album</name>
    <dbReference type="NCBI Taxonomy" id="3080276"/>
    <lineage>
        <taxon>Bacteria</taxon>
        <taxon>Pseudomonadati</taxon>
        <taxon>Pseudomonadota</taxon>
        <taxon>Betaproteobacteria</taxon>
        <taxon>Burkholderiales</taxon>
        <taxon>Oxalobacteraceae</taxon>
        <taxon>Noviherbaspirillum</taxon>
    </lineage>
</organism>
<dbReference type="Gene3D" id="3.40.366.10">
    <property type="entry name" value="Malonyl-Coenzyme A Acyl Carrier Protein, domain 2"/>
    <property type="match status" value="1"/>
</dbReference>
<evidence type="ECO:0000259" key="1">
    <source>
        <dbReference type="SMART" id="SM00827"/>
    </source>
</evidence>
<proteinExistence type="predicted"/>
<keyword evidence="3" id="KW-1185">Reference proteome</keyword>
<reference evidence="2 3" key="1">
    <citation type="submission" date="2023-10" db="EMBL/GenBank/DDBJ databases">
        <title>Noviherbaspirillum sp. CPCC 100848 genome assembly.</title>
        <authorList>
            <person name="Li X.Y."/>
            <person name="Fang X.M."/>
        </authorList>
    </citation>
    <scope>NUCLEOTIDE SEQUENCE [LARGE SCALE GENOMIC DNA]</scope>
    <source>
        <strain evidence="2 3">CPCC 100848</strain>
    </source>
</reference>
<dbReference type="SMART" id="SM00827">
    <property type="entry name" value="PKS_AT"/>
    <property type="match status" value="1"/>
</dbReference>
<name>A0ABU6J893_9BURK</name>
<comment type="caution">
    <text evidence="2">The sequence shown here is derived from an EMBL/GenBank/DDBJ whole genome shotgun (WGS) entry which is preliminary data.</text>
</comment>
<accession>A0ABU6J893</accession>
<feature type="domain" description="Malonyl-CoA:ACP transacylase (MAT)" evidence="1">
    <location>
        <begin position="8"/>
        <end position="307"/>
    </location>
</feature>
<dbReference type="Proteomes" id="UP001352263">
    <property type="component" value="Unassembled WGS sequence"/>
</dbReference>
<keyword evidence="2" id="KW-0012">Acyltransferase</keyword>
<dbReference type="SUPFAM" id="SSF55048">
    <property type="entry name" value="Probable ACP-binding domain of malonyl-CoA ACP transacylase"/>
    <property type="match status" value="1"/>
</dbReference>
<dbReference type="InterPro" id="IPR050858">
    <property type="entry name" value="Mal-CoA-ACP_Trans/PKS_FabD"/>
</dbReference>
<protein>
    <submittedName>
        <fullName evidence="2">Acyltransferase domain-containing protein</fullName>
    </submittedName>
</protein>
<dbReference type="EMBL" id="JAWIIV010000008">
    <property type="protein sequence ID" value="MEC4719745.1"/>
    <property type="molecule type" value="Genomic_DNA"/>
</dbReference>
<dbReference type="GO" id="GO:0016746">
    <property type="term" value="F:acyltransferase activity"/>
    <property type="evidence" value="ECO:0007669"/>
    <property type="project" value="UniProtKB-KW"/>
</dbReference>
<dbReference type="Gene3D" id="3.30.70.250">
    <property type="entry name" value="Malonyl-CoA ACP transacylase, ACP-binding"/>
    <property type="match status" value="1"/>
</dbReference>
<dbReference type="PANTHER" id="PTHR42681">
    <property type="entry name" value="MALONYL-COA-ACYL CARRIER PROTEIN TRANSACYLASE, MITOCHONDRIAL"/>
    <property type="match status" value="1"/>
</dbReference>
<dbReference type="InterPro" id="IPR014043">
    <property type="entry name" value="Acyl_transferase_dom"/>
</dbReference>
<keyword evidence="2" id="KW-0808">Transferase</keyword>
<dbReference type="SUPFAM" id="SSF52151">
    <property type="entry name" value="FabD/lysophospholipase-like"/>
    <property type="match status" value="1"/>
</dbReference>